<keyword evidence="3" id="KW-1185">Reference proteome</keyword>
<evidence type="ECO:0000313" key="2">
    <source>
        <dbReference type="EMBL" id="MPC59456.1"/>
    </source>
</evidence>
<dbReference type="EMBL" id="VSRR010016578">
    <property type="protein sequence ID" value="MPC59456.1"/>
    <property type="molecule type" value="Genomic_DNA"/>
</dbReference>
<reference evidence="2 3" key="1">
    <citation type="submission" date="2019-05" db="EMBL/GenBank/DDBJ databases">
        <title>Another draft genome of Portunus trituberculatus and its Hox gene families provides insights of decapod evolution.</title>
        <authorList>
            <person name="Jeong J.-H."/>
            <person name="Song I."/>
            <person name="Kim S."/>
            <person name="Choi T."/>
            <person name="Kim D."/>
            <person name="Ryu S."/>
            <person name="Kim W."/>
        </authorList>
    </citation>
    <scope>NUCLEOTIDE SEQUENCE [LARGE SCALE GENOMIC DNA]</scope>
    <source>
        <tissue evidence="2">Muscle</tissue>
    </source>
</reference>
<gene>
    <name evidence="2" type="ORF">E2C01_053475</name>
</gene>
<evidence type="ECO:0000313" key="3">
    <source>
        <dbReference type="Proteomes" id="UP000324222"/>
    </source>
</evidence>
<feature type="region of interest" description="Disordered" evidence="1">
    <location>
        <begin position="1"/>
        <end position="27"/>
    </location>
</feature>
<protein>
    <submittedName>
        <fullName evidence="2">Uncharacterized protein</fullName>
    </submittedName>
</protein>
<dbReference type="AlphaFoldDB" id="A0A5B7GPJ5"/>
<accession>A0A5B7GPJ5</accession>
<comment type="caution">
    <text evidence="2">The sequence shown here is derived from an EMBL/GenBank/DDBJ whole genome shotgun (WGS) entry which is preliminary data.</text>
</comment>
<evidence type="ECO:0000256" key="1">
    <source>
        <dbReference type="SAM" id="MobiDB-lite"/>
    </source>
</evidence>
<name>A0A5B7GPJ5_PORTR</name>
<proteinExistence type="predicted"/>
<dbReference type="Proteomes" id="UP000324222">
    <property type="component" value="Unassembled WGS sequence"/>
</dbReference>
<sequence length="75" mass="8167">MNPKRLFSAENKESSENASVIKPHPSTSGFTGITKDVFMDGDLSSDDLPPPHLLPSSSTLSITSLHLQYVQIKII</sequence>
<organism evidence="2 3">
    <name type="scientific">Portunus trituberculatus</name>
    <name type="common">Swimming crab</name>
    <name type="synonym">Neptunus trituberculatus</name>
    <dbReference type="NCBI Taxonomy" id="210409"/>
    <lineage>
        <taxon>Eukaryota</taxon>
        <taxon>Metazoa</taxon>
        <taxon>Ecdysozoa</taxon>
        <taxon>Arthropoda</taxon>
        <taxon>Crustacea</taxon>
        <taxon>Multicrustacea</taxon>
        <taxon>Malacostraca</taxon>
        <taxon>Eumalacostraca</taxon>
        <taxon>Eucarida</taxon>
        <taxon>Decapoda</taxon>
        <taxon>Pleocyemata</taxon>
        <taxon>Brachyura</taxon>
        <taxon>Eubrachyura</taxon>
        <taxon>Portunoidea</taxon>
        <taxon>Portunidae</taxon>
        <taxon>Portuninae</taxon>
        <taxon>Portunus</taxon>
    </lineage>
</organism>